<dbReference type="AlphaFoldDB" id="A0A9D1IN09"/>
<reference evidence="1" key="2">
    <citation type="journal article" date="2021" name="PeerJ">
        <title>Extensive microbial diversity within the chicken gut microbiome revealed by metagenomics and culture.</title>
        <authorList>
            <person name="Gilroy R."/>
            <person name="Ravi A."/>
            <person name="Getino M."/>
            <person name="Pursley I."/>
            <person name="Horton D.L."/>
            <person name="Alikhan N.F."/>
            <person name="Baker D."/>
            <person name="Gharbi K."/>
            <person name="Hall N."/>
            <person name="Watson M."/>
            <person name="Adriaenssens E.M."/>
            <person name="Foster-Nyarko E."/>
            <person name="Jarju S."/>
            <person name="Secka A."/>
            <person name="Antonio M."/>
            <person name="Oren A."/>
            <person name="Chaudhuri R.R."/>
            <person name="La Ragione R."/>
            <person name="Hildebrand F."/>
            <person name="Pallen M.J."/>
        </authorList>
    </citation>
    <scope>NUCLEOTIDE SEQUENCE</scope>
    <source>
        <strain evidence="1">17073</strain>
    </source>
</reference>
<evidence type="ECO:0000313" key="2">
    <source>
        <dbReference type="Proteomes" id="UP000824076"/>
    </source>
</evidence>
<name>A0A9D1IN09_9BACT</name>
<comment type="caution">
    <text evidence="1">The sequence shown here is derived from an EMBL/GenBank/DDBJ whole genome shotgun (WGS) entry which is preliminary data.</text>
</comment>
<gene>
    <name evidence="1" type="ORF">IAD18_05315</name>
</gene>
<protein>
    <submittedName>
        <fullName evidence="1">DUF177 domain-containing protein</fullName>
    </submittedName>
</protein>
<evidence type="ECO:0000313" key="1">
    <source>
        <dbReference type="EMBL" id="HIU39067.1"/>
    </source>
</evidence>
<dbReference type="InterPro" id="IPR003772">
    <property type="entry name" value="YceD"/>
</dbReference>
<dbReference type="EMBL" id="DVMS01000150">
    <property type="protein sequence ID" value="HIU39067.1"/>
    <property type="molecule type" value="Genomic_DNA"/>
</dbReference>
<dbReference type="Proteomes" id="UP000824076">
    <property type="component" value="Unassembled WGS sequence"/>
</dbReference>
<organism evidence="1 2">
    <name type="scientific">Candidatus Limisoma intestinavium</name>
    <dbReference type="NCBI Taxonomy" id="2840856"/>
    <lineage>
        <taxon>Bacteria</taxon>
        <taxon>Pseudomonadati</taxon>
        <taxon>Bacteroidota</taxon>
        <taxon>Bacteroidia</taxon>
        <taxon>Bacteroidales</taxon>
        <taxon>Candidatus Limisoma</taxon>
    </lineage>
</organism>
<accession>A0A9D1IN09</accession>
<sequence length="169" mass="19094">MGQSESYKLELRSLPVGVQQFSYVVGDRFFAEMESPDIRSGEVEVAVTVTRKGDTFDLAFRVTGDVTIGCDRCLDDMSHHVDADYCVAVAYGREADEDSDEVVVADEKERYFDLSRLIYDTIELSIPMKHVHAEGECNMAMAEKLRELSAERQDSDPRWGALKELLDNK</sequence>
<reference evidence="1" key="1">
    <citation type="submission" date="2020-10" db="EMBL/GenBank/DDBJ databases">
        <authorList>
            <person name="Gilroy R."/>
        </authorList>
    </citation>
    <scope>NUCLEOTIDE SEQUENCE</scope>
    <source>
        <strain evidence="1">17073</strain>
    </source>
</reference>
<dbReference type="Pfam" id="PF02620">
    <property type="entry name" value="YceD"/>
    <property type="match status" value="1"/>
</dbReference>
<proteinExistence type="predicted"/>